<dbReference type="EMBL" id="JBFTEG010000003">
    <property type="protein sequence ID" value="MEX6501647.1"/>
    <property type="molecule type" value="Genomic_DNA"/>
</dbReference>
<dbReference type="RefSeq" id="WP_369286617.1">
    <property type="nucleotide sequence ID" value="NZ_JBFTEG010000003.1"/>
</dbReference>
<organism evidence="2 3">
    <name type="scientific">Pseudomonas zhanjiangensis</name>
    <dbReference type="NCBI Taxonomy" id="3239015"/>
    <lineage>
        <taxon>Bacteria</taxon>
        <taxon>Pseudomonadati</taxon>
        <taxon>Pseudomonadota</taxon>
        <taxon>Gammaproteobacteria</taxon>
        <taxon>Pseudomonadales</taxon>
        <taxon>Pseudomonadaceae</taxon>
        <taxon>Pseudomonas</taxon>
    </lineage>
</organism>
<keyword evidence="1" id="KW-1133">Transmembrane helix</keyword>
<sequence>MTSSIASWRGRCTSVIGCRLQSGFSLIELMVAMIISMLIMGAILTLFLDLTRTNDEMAKTNAQIESGRFAVQLIQSDLAHAGFWNGYIPQFDDLAEDGVPSDVPTAVPDPCAAYASWGAAYITNLLGIPIQAYEHDGVPGNCSGVVANLQANTDVLVVRHAGTCTPGVGNCEADTAGKLYFQASFCEDDVGAYVLGTNGFTLHPRTTVPAGLASCADAASTLFAPKRKFISSIYYIRDYSVTPGDGIPTLMRSQFDLDTVSGELKHLPAQALIEGIEGFRVELGVDSLSKTGAAVDYGAAVNWADPADHTIPTNRGNGSPDGSFVRCTTASPCTANTLTNVVAVKLHLLVRNLTATTGYTDSKTYNLGATTLGPFNDGFKRHVFSTAVRLVNISGRRETP</sequence>
<dbReference type="Proteomes" id="UP001560296">
    <property type="component" value="Unassembled WGS sequence"/>
</dbReference>
<gene>
    <name evidence="2" type="ORF">AB5S05_06180</name>
</gene>
<keyword evidence="1" id="KW-0812">Transmembrane</keyword>
<evidence type="ECO:0000313" key="3">
    <source>
        <dbReference type="Proteomes" id="UP001560296"/>
    </source>
</evidence>
<reference evidence="2 3" key="1">
    <citation type="submission" date="2024-07" db="EMBL/GenBank/DDBJ databases">
        <authorList>
            <person name="Li M."/>
        </authorList>
    </citation>
    <scope>NUCLEOTIDE SEQUENCE [LARGE SCALE GENOMIC DNA]</scope>
    <source>
        <strain evidence="2 3">25A3E</strain>
    </source>
</reference>
<name>A0ABV3YQQ7_9PSED</name>
<dbReference type="InterPro" id="IPR012902">
    <property type="entry name" value="N_methyl_site"/>
</dbReference>
<keyword evidence="3" id="KW-1185">Reference proteome</keyword>
<protein>
    <submittedName>
        <fullName evidence="2">PilW family protein</fullName>
    </submittedName>
</protein>
<keyword evidence="1" id="KW-0472">Membrane</keyword>
<dbReference type="InterPro" id="IPR032092">
    <property type="entry name" value="PilW"/>
</dbReference>
<accession>A0ABV3YQQ7</accession>
<dbReference type="PROSITE" id="PS00409">
    <property type="entry name" value="PROKAR_NTER_METHYL"/>
    <property type="match status" value="1"/>
</dbReference>
<comment type="caution">
    <text evidence="2">The sequence shown here is derived from an EMBL/GenBank/DDBJ whole genome shotgun (WGS) entry which is preliminary data.</text>
</comment>
<proteinExistence type="predicted"/>
<evidence type="ECO:0000313" key="2">
    <source>
        <dbReference type="EMBL" id="MEX6501647.1"/>
    </source>
</evidence>
<dbReference type="Pfam" id="PF07963">
    <property type="entry name" value="N_methyl"/>
    <property type="match status" value="1"/>
</dbReference>
<dbReference type="Pfam" id="PF16074">
    <property type="entry name" value="PilW"/>
    <property type="match status" value="1"/>
</dbReference>
<feature type="transmembrane region" description="Helical" evidence="1">
    <location>
        <begin position="29"/>
        <end position="50"/>
    </location>
</feature>
<evidence type="ECO:0000256" key="1">
    <source>
        <dbReference type="SAM" id="Phobius"/>
    </source>
</evidence>